<comment type="caution">
    <text evidence="2">The sequence shown here is derived from an EMBL/GenBank/DDBJ whole genome shotgun (WGS) entry which is preliminary data.</text>
</comment>
<feature type="region of interest" description="Disordered" evidence="1">
    <location>
        <begin position="125"/>
        <end position="161"/>
    </location>
</feature>
<dbReference type="AlphaFoldDB" id="A0A812L433"/>
<dbReference type="Proteomes" id="UP000601435">
    <property type="component" value="Unassembled WGS sequence"/>
</dbReference>
<evidence type="ECO:0000313" key="3">
    <source>
        <dbReference type="Proteomes" id="UP000601435"/>
    </source>
</evidence>
<feature type="compositionally biased region" description="Basic and acidic residues" evidence="1">
    <location>
        <begin position="266"/>
        <end position="280"/>
    </location>
</feature>
<feature type="compositionally biased region" description="Low complexity" evidence="1">
    <location>
        <begin position="31"/>
        <end position="47"/>
    </location>
</feature>
<protein>
    <submittedName>
        <fullName evidence="2">Uncharacterized protein</fullName>
    </submittedName>
</protein>
<feature type="compositionally biased region" description="Basic residues" evidence="1">
    <location>
        <begin position="366"/>
        <end position="376"/>
    </location>
</feature>
<evidence type="ECO:0000256" key="1">
    <source>
        <dbReference type="SAM" id="MobiDB-lite"/>
    </source>
</evidence>
<feature type="non-terminal residue" evidence="2">
    <location>
        <position position="1"/>
    </location>
</feature>
<feature type="region of interest" description="Disordered" evidence="1">
    <location>
        <begin position="1"/>
        <end position="89"/>
    </location>
</feature>
<feature type="compositionally biased region" description="Basic and acidic residues" evidence="1">
    <location>
        <begin position="321"/>
        <end position="336"/>
    </location>
</feature>
<feature type="region of interest" description="Disordered" evidence="1">
    <location>
        <begin position="351"/>
        <end position="443"/>
    </location>
</feature>
<proteinExistence type="predicted"/>
<organism evidence="2 3">
    <name type="scientific">Symbiodinium necroappetens</name>
    <dbReference type="NCBI Taxonomy" id="1628268"/>
    <lineage>
        <taxon>Eukaryota</taxon>
        <taxon>Sar</taxon>
        <taxon>Alveolata</taxon>
        <taxon>Dinophyceae</taxon>
        <taxon>Suessiales</taxon>
        <taxon>Symbiodiniaceae</taxon>
        <taxon>Symbiodinium</taxon>
    </lineage>
</organism>
<gene>
    <name evidence="2" type="ORF">SNEC2469_LOCUS3879</name>
</gene>
<evidence type="ECO:0000313" key="2">
    <source>
        <dbReference type="EMBL" id="CAE7235066.1"/>
    </source>
</evidence>
<name>A0A812L433_9DINO</name>
<accession>A0A812L433</accession>
<feature type="compositionally biased region" description="Acidic residues" evidence="1">
    <location>
        <begin position="281"/>
        <end position="309"/>
    </location>
</feature>
<dbReference type="EMBL" id="CAJNJA010008309">
    <property type="protein sequence ID" value="CAE7235066.1"/>
    <property type="molecule type" value="Genomic_DNA"/>
</dbReference>
<sequence>NQLSIDEGEGTRDGSSDSMCIIDDDEESTGASKDVASAAAAQVPVDPMEIVDSDTELSPQEDSPAPLSKVPLVSAETQEASSDPPVGEQTFANPQLIQLMCIDSDDEEAQAAPLPKWPGEAAVVAPNPQPFRRCDTSASSLPVPEDRDKDDGSASYVGGSTDSLEKSMAAVGLTSPEATQLQGFTQIVNGCESCTAVVVQIGMLQVLDVAPKDVAPVPKVSKYPEICPPQPEFLESMDKCIAEAEPPLYNSTGLAGGKNKRRRRGKQADEPASKKSKAADHEEDDGGDDDNHDDDGEPVPEDEAMEEPITEPVKARAKKPKLLEKVADRKKAPVEPKVTDAVCEKAAQKAVEPAVSEPAAVDAKAQAHKKAKPVKTKKPEKAEPVETKKPEKAEPVETKKPKKPKKAEPVDAKVKSAAAEAGKGDGTSADDLPSREELTKMGA</sequence>
<feature type="region of interest" description="Disordered" evidence="1">
    <location>
        <begin position="246"/>
        <end position="336"/>
    </location>
</feature>
<reference evidence="2" key="1">
    <citation type="submission" date="2021-02" db="EMBL/GenBank/DDBJ databases">
        <authorList>
            <person name="Dougan E. K."/>
            <person name="Rhodes N."/>
            <person name="Thang M."/>
            <person name="Chan C."/>
        </authorList>
    </citation>
    <scope>NUCLEOTIDE SEQUENCE</scope>
</reference>
<keyword evidence="3" id="KW-1185">Reference proteome</keyword>
<feature type="compositionally biased region" description="Basic and acidic residues" evidence="1">
    <location>
        <begin position="432"/>
        <end position="443"/>
    </location>
</feature>
<dbReference type="OrthoDB" id="442584at2759"/>
<feature type="compositionally biased region" description="Low complexity" evidence="1">
    <location>
        <begin position="351"/>
        <end position="363"/>
    </location>
</feature>
<feature type="compositionally biased region" description="Basic and acidic residues" evidence="1">
    <location>
        <begin position="377"/>
        <end position="399"/>
    </location>
</feature>